<proteinExistence type="predicted"/>
<evidence type="ECO:0000313" key="1">
    <source>
        <dbReference type="EMBL" id="KYF52275.1"/>
    </source>
</evidence>
<organism evidence="1 2">
    <name type="scientific">Sorangium cellulosum</name>
    <name type="common">Polyangium cellulosum</name>
    <dbReference type="NCBI Taxonomy" id="56"/>
    <lineage>
        <taxon>Bacteria</taxon>
        <taxon>Pseudomonadati</taxon>
        <taxon>Myxococcota</taxon>
        <taxon>Polyangia</taxon>
        <taxon>Polyangiales</taxon>
        <taxon>Polyangiaceae</taxon>
        <taxon>Sorangium</taxon>
    </lineage>
</organism>
<dbReference type="EMBL" id="JELY01002526">
    <property type="protein sequence ID" value="KYF52275.1"/>
    <property type="molecule type" value="Genomic_DNA"/>
</dbReference>
<gene>
    <name evidence="1" type="ORF">BE08_27015</name>
</gene>
<sequence length="171" mass="19361">MQPLRSISELPFRCRPALELLNLEQHRDAPDVESTQFGWCRVDALWLDGRADREPRRVTGALVVAVHSADEPEVLPDDVELEFFVEEVAEDYSVTVLLSAFLERWLPAAFSGERAIVLAMCNPHAARIRRPEAAGRTPVYYADGDVDAWLDTDADGRRHIRLEAEAWHIAE</sequence>
<reference evidence="1 2" key="1">
    <citation type="submission" date="2014-02" db="EMBL/GenBank/DDBJ databases">
        <title>The small core and large imbalanced accessory genome model reveals a collaborative survival strategy of Sorangium cellulosum strains in nature.</title>
        <authorList>
            <person name="Han K."/>
            <person name="Peng R."/>
            <person name="Blom J."/>
            <person name="Li Y.-Z."/>
        </authorList>
    </citation>
    <scope>NUCLEOTIDE SEQUENCE [LARGE SCALE GENOMIC DNA]</scope>
    <source>
        <strain evidence="1 2">So0157-25</strain>
    </source>
</reference>
<protein>
    <submittedName>
        <fullName evidence="1">Uncharacterized protein</fullName>
    </submittedName>
</protein>
<accession>A0A150P988</accession>
<dbReference type="AlphaFoldDB" id="A0A150P988"/>
<dbReference type="Proteomes" id="UP000075420">
    <property type="component" value="Unassembled WGS sequence"/>
</dbReference>
<comment type="caution">
    <text evidence="1">The sequence shown here is derived from an EMBL/GenBank/DDBJ whole genome shotgun (WGS) entry which is preliminary data.</text>
</comment>
<name>A0A150P988_SORCE</name>
<evidence type="ECO:0000313" key="2">
    <source>
        <dbReference type="Proteomes" id="UP000075420"/>
    </source>
</evidence>